<proteinExistence type="predicted"/>
<comment type="caution">
    <text evidence="1">The sequence shown here is derived from an EMBL/GenBank/DDBJ whole genome shotgun (WGS) entry which is preliminary data.</text>
</comment>
<gene>
    <name evidence="1" type="ORF">NPIL_92481</name>
</gene>
<name>A0A8X6P9T7_NEPPI</name>
<evidence type="ECO:0000313" key="2">
    <source>
        <dbReference type="Proteomes" id="UP000887013"/>
    </source>
</evidence>
<evidence type="ECO:0000313" key="1">
    <source>
        <dbReference type="EMBL" id="GFT56722.1"/>
    </source>
</evidence>
<dbReference type="EMBL" id="BMAW01066861">
    <property type="protein sequence ID" value="GFT56722.1"/>
    <property type="molecule type" value="Genomic_DNA"/>
</dbReference>
<accession>A0A8X6P9T7</accession>
<sequence>MAVIRHFSEVLCVLRYTSPLRILYFHPATGGVGGDRQKLRDLSRRKKFSRACAESALVDVKLRNLENDFRFSFFPVRMTFPPRTLVCESFVRR</sequence>
<dbReference type="AlphaFoldDB" id="A0A8X6P9T7"/>
<keyword evidence="2" id="KW-1185">Reference proteome</keyword>
<protein>
    <submittedName>
        <fullName evidence="1">Uncharacterized protein</fullName>
    </submittedName>
</protein>
<reference evidence="1" key="1">
    <citation type="submission" date="2020-08" db="EMBL/GenBank/DDBJ databases">
        <title>Multicomponent nature underlies the extraordinary mechanical properties of spider dragline silk.</title>
        <authorList>
            <person name="Kono N."/>
            <person name="Nakamura H."/>
            <person name="Mori M."/>
            <person name="Yoshida Y."/>
            <person name="Ohtoshi R."/>
            <person name="Malay A.D."/>
            <person name="Moran D.A.P."/>
            <person name="Tomita M."/>
            <person name="Numata K."/>
            <person name="Arakawa K."/>
        </authorList>
    </citation>
    <scope>NUCLEOTIDE SEQUENCE</scope>
</reference>
<organism evidence="1 2">
    <name type="scientific">Nephila pilipes</name>
    <name type="common">Giant wood spider</name>
    <name type="synonym">Nephila maculata</name>
    <dbReference type="NCBI Taxonomy" id="299642"/>
    <lineage>
        <taxon>Eukaryota</taxon>
        <taxon>Metazoa</taxon>
        <taxon>Ecdysozoa</taxon>
        <taxon>Arthropoda</taxon>
        <taxon>Chelicerata</taxon>
        <taxon>Arachnida</taxon>
        <taxon>Araneae</taxon>
        <taxon>Araneomorphae</taxon>
        <taxon>Entelegynae</taxon>
        <taxon>Araneoidea</taxon>
        <taxon>Nephilidae</taxon>
        <taxon>Nephila</taxon>
    </lineage>
</organism>
<dbReference type="Proteomes" id="UP000887013">
    <property type="component" value="Unassembled WGS sequence"/>
</dbReference>